<evidence type="ECO:0000313" key="2">
    <source>
        <dbReference type="Proteomes" id="UP001163321"/>
    </source>
</evidence>
<dbReference type="EMBL" id="CM047580">
    <property type="protein sequence ID" value="KAI9923249.1"/>
    <property type="molecule type" value="Genomic_DNA"/>
</dbReference>
<proteinExistence type="predicted"/>
<gene>
    <name evidence="1" type="ORF">PsorP6_001288</name>
</gene>
<name>A0ACC0WWS0_9STRA</name>
<reference evidence="1 2" key="1">
    <citation type="journal article" date="2022" name="bioRxiv">
        <title>The genome of the oomycete Peronosclerospora sorghi, a cosmopolitan pathogen of maize and sorghum, is inflated with dispersed pseudogenes.</title>
        <authorList>
            <person name="Fletcher K."/>
            <person name="Martin F."/>
            <person name="Isakeit T."/>
            <person name="Cavanaugh K."/>
            <person name="Magill C."/>
            <person name="Michelmore R."/>
        </authorList>
    </citation>
    <scope>NUCLEOTIDE SEQUENCE [LARGE SCALE GENOMIC DNA]</scope>
    <source>
        <strain evidence="1">P6</strain>
    </source>
</reference>
<comment type="caution">
    <text evidence="1">The sequence shown here is derived from an EMBL/GenBank/DDBJ whole genome shotgun (WGS) entry which is preliminary data.</text>
</comment>
<keyword evidence="2" id="KW-1185">Reference proteome</keyword>
<accession>A0ACC0WWS0</accession>
<dbReference type="Proteomes" id="UP001163321">
    <property type="component" value="Chromosome 1"/>
</dbReference>
<sequence length="100" mass="10741">MDWLAESTVEFLDSVDPIVESVESAELAESTVELLDSIDPIVESVELVMATLMGLELLVEPMVEVTAEANELPLQCTVTGVIKSLYKENAPSMQSVGASI</sequence>
<protein>
    <submittedName>
        <fullName evidence="1">Uncharacterized protein</fullName>
    </submittedName>
</protein>
<organism evidence="1 2">
    <name type="scientific">Peronosclerospora sorghi</name>
    <dbReference type="NCBI Taxonomy" id="230839"/>
    <lineage>
        <taxon>Eukaryota</taxon>
        <taxon>Sar</taxon>
        <taxon>Stramenopiles</taxon>
        <taxon>Oomycota</taxon>
        <taxon>Peronosporomycetes</taxon>
        <taxon>Peronosporales</taxon>
        <taxon>Peronosporaceae</taxon>
        <taxon>Peronosclerospora</taxon>
    </lineage>
</organism>
<evidence type="ECO:0000313" key="1">
    <source>
        <dbReference type="EMBL" id="KAI9923249.1"/>
    </source>
</evidence>